<dbReference type="GO" id="GO:0031625">
    <property type="term" value="F:ubiquitin protein ligase binding"/>
    <property type="evidence" value="ECO:0007669"/>
    <property type="project" value="TreeGrafter"/>
</dbReference>
<reference evidence="4" key="1">
    <citation type="journal article" date="2021" name="IMA Fungus">
        <title>Genomic characterization of three marine fungi, including Emericellopsis atlantica sp. nov. with signatures of a generalist lifestyle and marine biomass degradation.</title>
        <authorList>
            <person name="Hagestad O.C."/>
            <person name="Hou L."/>
            <person name="Andersen J.H."/>
            <person name="Hansen E.H."/>
            <person name="Altermark B."/>
            <person name="Li C."/>
            <person name="Kuhnert E."/>
            <person name="Cox R.J."/>
            <person name="Crous P.W."/>
            <person name="Spatafora J.W."/>
            <person name="Lail K."/>
            <person name="Amirebrahimi M."/>
            <person name="Lipzen A."/>
            <person name="Pangilinan J."/>
            <person name="Andreopoulos W."/>
            <person name="Hayes R.D."/>
            <person name="Ng V."/>
            <person name="Grigoriev I.V."/>
            <person name="Jackson S.A."/>
            <person name="Sutton T.D.S."/>
            <person name="Dobson A.D.W."/>
            <person name="Rama T."/>
        </authorList>
    </citation>
    <scope>NUCLEOTIDE SEQUENCE</scope>
    <source>
        <strain evidence="4">TRa3180A</strain>
    </source>
</reference>
<feature type="domain" description="Arrestin C-terminal-like" evidence="3">
    <location>
        <begin position="314"/>
        <end position="476"/>
    </location>
</feature>
<feature type="compositionally biased region" description="Basic and acidic residues" evidence="2">
    <location>
        <begin position="789"/>
        <end position="800"/>
    </location>
</feature>
<dbReference type="EMBL" id="MU253742">
    <property type="protein sequence ID" value="KAG9248838.1"/>
    <property type="molecule type" value="Genomic_DNA"/>
</dbReference>
<feature type="compositionally biased region" description="Low complexity" evidence="2">
    <location>
        <begin position="274"/>
        <end position="293"/>
    </location>
</feature>
<dbReference type="Gene3D" id="2.60.40.640">
    <property type="match status" value="1"/>
</dbReference>
<name>A0A9P7ZCD1_9HELO</name>
<evidence type="ECO:0000313" key="5">
    <source>
        <dbReference type="Proteomes" id="UP000887226"/>
    </source>
</evidence>
<feature type="compositionally biased region" description="Polar residues" evidence="2">
    <location>
        <begin position="547"/>
        <end position="567"/>
    </location>
</feature>
<keyword evidence="5" id="KW-1185">Reference proteome</keyword>
<dbReference type="InterPro" id="IPR050357">
    <property type="entry name" value="Arrestin_domain-protein"/>
</dbReference>
<feature type="region of interest" description="Disordered" evidence="2">
    <location>
        <begin position="539"/>
        <end position="608"/>
    </location>
</feature>
<dbReference type="OrthoDB" id="7785529at2759"/>
<protein>
    <submittedName>
        <fullName evidence="4">Arrestin domain-containing protein</fullName>
    </submittedName>
</protein>
<dbReference type="Pfam" id="PF00339">
    <property type="entry name" value="Arrestin_N"/>
    <property type="match status" value="1"/>
</dbReference>
<dbReference type="AlphaFoldDB" id="A0A9P7ZCD1"/>
<dbReference type="SUPFAM" id="SSF81296">
    <property type="entry name" value="E set domains"/>
    <property type="match status" value="1"/>
</dbReference>
<evidence type="ECO:0000313" key="4">
    <source>
        <dbReference type="EMBL" id="KAG9248838.1"/>
    </source>
</evidence>
<evidence type="ECO:0000259" key="3">
    <source>
        <dbReference type="SMART" id="SM01017"/>
    </source>
</evidence>
<dbReference type="PANTHER" id="PTHR11188">
    <property type="entry name" value="ARRESTIN DOMAIN CONTAINING PROTEIN"/>
    <property type="match status" value="1"/>
</dbReference>
<comment type="caution">
    <text evidence="4">The sequence shown here is derived from an EMBL/GenBank/DDBJ whole genome shotgun (WGS) entry which is preliminary data.</text>
</comment>
<feature type="compositionally biased region" description="Basic and acidic residues" evidence="2">
    <location>
        <begin position="568"/>
        <end position="590"/>
    </location>
</feature>
<dbReference type="GO" id="GO:0070086">
    <property type="term" value="P:ubiquitin-dependent endocytosis"/>
    <property type="evidence" value="ECO:0007669"/>
    <property type="project" value="TreeGrafter"/>
</dbReference>
<dbReference type="Proteomes" id="UP000887226">
    <property type="component" value="Unassembled WGS sequence"/>
</dbReference>
<dbReference type="GO" id="GO:0005829">
    <property type="term" value="C:cytosol"/>
    <property type="evidence" value="ECO:0007669"/>
    <property type="project" value="TreeGrafter"/>
</dbReference>
<feature type="compositionally biased region" description="Low complexity" evidence="2">
    <location>
        <begin position="654"/>
        <end position="668"/>
    </location>
</feature>
<evidence type="ECO:0000256" key="2">
    <source>
        <dbReference type="SAM" id="MobiDB-lite"/>
    </source>
</evidence>
<feature type="compositionally biased region" description="Polar residues" evidence="2">
    <location>
        <begin position="227"/>
        <end position="245"/>
    </location>
</feature>
<dbReference type="InterPro" id="IPR014752">
    <property type="entry name" value="Arrestin-like_C"/>
</dbReference>
<dbReference type="GO" id="GO:0005886">
    <property type="term" value="C:plasma membrane"/>
    <property type="evidence" value="ECO:0007669"/>
    <property type="project" value="TreeGrafter"/>
</dbReference>
<accession>A0A9P7ZCD1</accession>
<dbReference type="PANTHER" id="PTHR11188:SF161">
    <property type="entry name" value="PH-RESPONSE REGULATOR PROTEIN PALF_RIM8"/>
    <property type="match status" value="1"/>
</dbReference>
<evidence type="ECO:0000256" key="1">
    <source>
        <dbReference type="ARBA" id="ARBA00037950"/>
    </source>
</evidence>
<proteinExistence type="inferred from homology"/>
<organism evidence="4 5">
    <name type="scientific">Calycina marina</name>
    <dbReference type="NCBI Taxonomy" id="1763456"/>
    <lineage>
        <taxon>Eukaryota</taxon>
        <taxon>Fungi</taxon>
        <taxon>Dikarya</taxon>
        <taxon>Ascomycota</taxon>
        <taxon>Pezizomycotina</taxon>
        <taxon>Leotiomycetes</taxon>
        <taxon>Helotiales</taxon>
        <taxon>Pezizellaceae</taxon>
        <taxon>Calycina</taxon>
    </lineage>
</organism>
<gene>
    <name evidence="4" type="ORF">BJ878DRAFT_265453</name>
</gene>
<feature type="compositionally biased region" description="Basic and acidic residues" evidence="2">
    <location>
        <begin position="720"/>
        <end position="731"/>
    </location>
</feature>
<feature type="region of interest" description="Disordered" evidence="2">
    <location>
        <begin position="194"/>
        <end position="311"/>
    </location>
</feature>
<dbReference type="SMART" id="SM01017">
    <property type="entry name" value="Arrestin_C"/>
    <property type="match status" value="1"/>
</dbReference>
<feature type="compositionally biased region" description="Low complexity" evidence="2">
    <location>
        <begin position="695"/>
        <end position="709"/>
    </location>
</feature>
<comment type="similarity">
    <text evidence="1">Belongs to the arrestin family. PalF/RIM8 subfamily.</text>
</comment>
<dbReference type="InterPro" id="IPR011022">
    <property type="entry name" value="Arrestin_C-like"/>
</dbReference>
<feature type="region of interest" description="Disordered" evidence="2">
    <location>
        <begin position="643"/>
        <end position="800"/>
    </location>
</feature>
<dbReference type="GO" id="GO:0030674">
    <property type="term" value="F:protein-macromolecule adaptor activity"/>
    <property type="evidence" value="ECO:0007669"/>
    <property type="project" value="TreeGrafter"/>
</dbReference>
<dbReference type="InterPro" id="IPR011021">
    <property type="entry name" value="Arrestin-like_N"/>
</dbReference>
<dbReference type="InterPro" id="IPR014756">
    <property type="entry name" value="Ig_E-set"/>
</dbReference>
<sequence length="800" mass="86483">MSANVTTTPSSTIVSSRRSLLSKFTNPLKARARNLTDFYIRPAEPHRQYSPGDLVKGAVHLTVLKSIRITHLTVCLHGFVRVFKNPSSANEPFHPDASLNGSSTKRSHYFGNGHASLFQDEIILCGEGRIEPGIYEFNFELEFPEKGVPTSIDFERGTISYMITSTITRPTSIAGPASCDAKISLVETVDIGPLTAPKPRTISLEPVSRRKGKKMDKGKQVAPQDVAQETTRSGPVNEVSRTASSPRPDESVSQYGDVEHSNNPQSPVESDILSSTSAVTGTESTASSSTGLSFRLGPTPSAKTAKISNHVQSPDKTIRATIELLKLGCLPGDSFALKVSIWHIKAIKSMHGIIITLYRQGRIDSAPPRSLFGNLTDKEAEKFKHEEYYPKSKTGLGGLSLRSAGSSSVFRKDLAQTFAPILVDPVSLTSVVNVSVRVPEDTFPTISGVPGEMVSFKYHIEVVVDLGGKLAGQQRHVPLVGTMAQPSPIGASGSGRGDGSFNILTATSGSIVDTDHIRRERSVVGCLFEVVIGSTDSARKRGRGNVFRTQSHNRQPETPISPTLTNHSIHDDQSEQPHPYEYHSENHAVHSDQPSRSAYDTEPAYEEFQEEPLPALSDLHVPPPDLAAEAHLSEKERARLHAERLLPSEPPLETEPSSSSTITASNIPSAPPIDDNNNLYDAEDMPHSLPQHFNTPTAPTLAAPSAPTLEDLAPVPGAANDDKQELERQRMLAEASAPDFPVGEEDDGIGEGSGAIQYGLSAPVLDEGDEYASGGGGQHSHRGMPRRVPVHDDELPRYER</sequence>